<evidence type="ECO:0000259" key="2">
    <source>
        <dbReference type="Pfam" id="PF18075"/>
    </source>
</evidence>
<dbReference type="InterPro" id="IPR004513">
    <property type="entry name" value="FtsX"/>
</dbReference>
<dbReference type="InterPro" id="IPR040690">
    <property type="entry name" value="FtsX_ECD"/>
</dbReference>
<feature type="chain" id="PRO_5038451327" description="FtsX extracellular domain-containing protein" evidence="1">
    <location>
        <begin position="21"/>
        <end position="232"/>
    </location>
</feature>
<keyword evidence="4" id="KW-1185">Reference proteome</keyword>
<dbReference type="PANTHER" id="PTHR47755">
    <property type="entry name" value="CELL DIVISION PROTEIN FTSX"/>
    <property type="match status" value="1"/>
</dbReference>
<evidence type="ECO:0000313" key="4">
    <source>
        <dbReference type="Proteomes" id="UP000599074"/>
    </source>
</evidence>
<sequence length="232" mass="25040">MRRVAPVLAFLLLAALSACTSEPKEAGSTTLTVLLDHDVTAAQKSVVEQRLRAMPSIEGVAFETRDQAYEKMRKDSPVLPADLGPGHLSESFRATVTDASVAEAVDLVMGMVDGVGAVVLMIADVDPLPSRIGVIVRLEPTATGEQRAAVEEALRALPHAESVEFEDRDAAYERLRKQCQGKGDLATKLNSQVTRASLRFQLPLNGKGRFMPPEIERLDGVEAVRLVPVAML</sequence>
<evidence type="ECO:0000313" key="3">
    <source>
        <dbReference type="EMBL" id="GII25506.1"/>
    </source>
</evidence>
<feature type="signal peptide" evidence="1">
    <location>
        <begin position="1"/>
        <end position="20"/>
    </location>
</feature>
<dbReference type="PANTHER" id="PTHR47755:SF1">
    <property type="entry name" value="CELL DIVISION PROTEIN FTSX"/>
    <property type="match status" value="1"/>
</dbReference>
<comment type="caution">
    <text evidence="3">The sequence shown here is derived from an EMBL/GenBank/DDBJ whole genome shotgun (WGS) entry which is preliminary data.</text>
</comment>
<organism evidence="3 4">
    <name type="scientific">Planosporangium mesophilum</name>
    <dbReference type="NCBI Taxonomy" id="689768"/>
    <lineage>
        <taxon>Bacteria</taxon>
        <taxon>Bacillati</taxon>
        <taxon>Actinomycetota</taxon>
        <taxon>Actinomycetes</taxon>
        <taxon>Micromonosporales</taxon>
        <taxon>Micromonosporaceae</taxon>
        <taxon>Planosporangium</taxon>
    </lineage>
</organism>
<name>A0A8J3X321_9ACTN</name>
<accession>A0A8J3X321</accession>
<evidence type="ECO:0000256" key="1">
    <source>
        <dbReference type="SAM" id="SignalP"/>
    </source>
</evidence>
<dbReference type="PROSITE" id="PS51257">
    <property type="entry name" value="PROKAR_LIPOPROTEIN"/>
    <property type="match status" value="1"/>
</dbReference>
<dbReference type="GO" id="GO:0051301">
    <property type="term" value="P:cell division"/>
    <property type="evidence" value="ECO:0007669"/>
    <property type="project" value="InterPro"/>
</dbReference>
<gene>
    <name evidence="3" type="ORF">Pme01_51030</name>
</gene>
<feature type="domain" description="FtsX extracellular" evidence="2">
    <location>
        <begin position="134"/>
        <end position="224"/>
    </location>
</feature>
<keyword evidence="1" id="KW-0732">Signal</keyword>
<proteinExistence type="predicted"/>
<dbReference type="Gene3D" id="3.30.70.3040">
    <property type="match status" value="2"/>
</dbReference>
<dbReference type="RefSeq" id="WP_168113897.1">
    <property type="nucleotide sequence ID" value="NZ_BOON01000052.1"/>
</dbReference>
<dbReference type="EMBL" id="BOON01000052">
    <property type="protein sequence ID" value="GII25506.1"/>
    <property type="molecule type" value="Genomic_DNA"/>
</dbReference>
<feature type="domain" description="FtsX extracellular" evidence="2">
    <location>
        <begin position="31"/>
        <end position="116"/>
    </location>
</feature>
<protein>
    <recommendedName>
        <fullName evidence="2">FtsX extracellular domain-containing protein</fullName>
    </recommendedName>
</protein>
<dbReference type="Proteomes" id="UP000599074">
    <property type="component" value="Unassembled WGS sequence"/>
</dbReference>
<reference evidence="3" key="1">
    <citation type="submission" date="2021-01" db="EMBL/GenBank/DDBJ databases">
        <title>Whole genome shotgun sequence of Planosporangium mesophilum NBRC 109066.</title>
        <authorList>
            <person name="Komaki H."/>
            <person name="Tamura T."/>
        </authorList>
    </citation>
    <scope>NUCLEOTIDE SEQUENCE</scope>
    <source>
        <strain evidence="3">NBRC 109066</strain>
    </source>
</reference>
<dbReference type="GO" id="GO:0016020">
    <property type="term" value="C:membrane"/>
    <property type="evidence" value="ECO:0007669"/>
    <property type="project" value="InterPro"/>
</dbReference>
<dbReference type="AlphaFoldDB" id="A0A8J3X321"/>
<dbReference type="Pfam" id="PF18075">
    <property type="entry name" value="FtsX_ECD"/>
    <property type="match status" value="2"/>
</dbReference>